<dbReference type="WBParaSite" id="NBR_0001519801-mRNA-1">
    <property type="protein sequence ID" value="NBR_0001519801-mRNA-1"/>
    <property type="gene ID" value="NBR_0001519801"/>
</dbReference>
<dbReference type="InterPro" id="IPR014837">
    <property type="entry name" value="EF-hand_Ca_insen"/>
</dbReference>
<evidence type="ECO:0000256" key="2">
    <source>
        <dbReference type="ARBA" id="ARBA00023203"/>
    </source>
</evidence>
<reference evidence="7" key="1">
    <citation type="submission" date="2017-02" db="UniProtKB">
        <authorList>
            <consortium name="WormBaseParasite"/>
        </authorList>
    </citation>
    <scope>IDENTIFICATION</scope>
</reference>
<feature type="region of interest" description="Disordered" evidence="3">
    <location>
        <begin position="1"/>
        <end position="28"/>
    </location>
</feature>
<dbReference type="FunFam" id="1.10.238.10:FF:000004">
    <property type="entry name" value="Actinin alpha 1"/>
    <property type="match status" value="1"/>
</dbReference>
<dbReference type="InterPro" id="IPR011992">
    <property type="entry name" value="EF-hand-dom_pair"/>
</dbReference>
<keyword evidence="1" id="KW-0677">Repeat</keyword>
<dbReference type="Proteomes" id="UP000271162">
    <property type="component" value="Unassembled WGS sequence"/>
</dbReference>
<dbReference type="SUPFAM" id="SSF47473">
    <property type="entry name" value="EF-hand"/>
    <property type="match status" value="1"/>
</dbReference>
<proteinExistence type="predicted"/>
<dbReference type="Pfam" id="PF08726">
    <property type="entry name" value="EFhand_Ca_insen"/>
    <property type="match status" value="1"/>
</dbReference>
<keyword evidence="2" id="KW-0009">Actin-binding</keyword>
<gene>
    <name evidence="5" type="ORF">NBR_LOCUS15199</name>
</gene>
<dbReference type="SMART" id="SM01184">
    <property type="entry name" value="efhand_Ca_insen"/>
    <property type="match status" value="1"/>
</dbReference>
<evidence type="ECO:0000256" key="3">
    <source>
        <dbReference type="SAM" id="MobiDB-lite"/>
    </source>
</evidence>
<dbReference type="Gene3D" id="1.10.238.10">
    <property type="entry name" value="EF-hand"/>
    <property type="match status" value="1"/>
</dbReference>
<evidence type="ECO:0000259" key="4">
    <source>
        <dbReference type="Pfam" id="PF08726"/>
    </source>
</evidence>
<protein>
    <submittedName>
        <fullName evidence="7">EFhand_Ca_insen domain-containing protein</fullName>
    </submittedName>
</protein>
<reference evidence="5 6" key="2">
    <citation type="submission" date="2018-11" db="EMBL/GenBank/DDBJ databases">
        <authorList>
            <consortium name="Pathogen Informatics"/>
        </authorList>
    </citation>
    <scope>NUCLEOTIDE SEQUENCE [LARGE SCALE GENOMIC DNA]</scope>
</reference>
<evidence type="ECO:0000313" key="5">
    <source>
        <dbReference type="EMBL" id="VDL78793.1"/>
    </source>
</evidence>
<dbReference type="EMBL" id="UYSL01021635">
    <property type="protein sequence ID" value="VDL78793.1"/>
    <property type="molecule type" value="Genomic_DNA"/>
</dbReference>
<name>A0A0N4YEQ3_NIPBR</name>
<feature type="compositionally biased region" description="Polar residues" evidence="3">
    <location>
        <begin position="1"/>
        <end position="13"/>
    </location>
</feature>
<feature type="domain" description="EF-hand Ca insensitive" evidence="4">
    <location>
        <begin position="48"/>
        <end position="94"/>
    </location>
</feature>
<sequence>MMNPGRDTSINSEDPTKPAVSRHPQSDGHQWVLILNRRAKLPHNGFFPFITAEELRRELPADQAAYCMQRMAPSHDPQAPSGSFDYVTFSRSLYSSQ</sequence>
<dbReference type="STRING" id="27835.A0A0N4YEQ3"/>
<evidence type="ECO:0000256" key="1">
    <source>
        <dbReference type="ARBA" id="ARBA00022737"/>
    </source>
</evidence>
<evidence type="ECO:0000313" key="7">
    <source>
        <dbReference type="WBParaSite" id="NBR_0001519801-mRNA-1"/>
    </source>
</evidence>
<dbReference type="GO" id="GO:0003779">
    <property type="term" value="F:actin binding"/>
    <property type="evidence" value="ECO:0007669"/>
    <property type="project" value="UniProtKB-KW"/>
</dbReference>
<keyword evidence="6" id="KW-1185">Reference proteome</keyword>
<evidence type="ECO:0000313" key="6">
    <source>
        <dbReference type="Proteomes" id="UP000271162"/>
    </source>
</evidence>
<dbReference type="AlphaFoldDB" id="A0A0N4YEQ3"/>
<organism evidence="7">
    <name type="scientific">Nippostrongylus brasiliensis</name>
    <name type="common">Rat hookworm</name>
    <dbReference type="NCBI Taxonomy" id="27835"/>
    <lineage>
        <taxon>Eukaryota</taxon>
        <taxon>Metazoa</taxon>
        <taxon>Ecdysozoa</taxon>
        <taxon>Nematoda</taxon>
        <taxon>Chromadorea</taxon>
        <taxon>Rhabditida</taxon>
        <taxon>Rhabditina</taxon>
        <taxon>Rhabditomorpha</taxon>
        <taxon>Strongyloidea</taxon>
        <taxon>Heligmosomidae</taxon>
        <taxon>Nippostrongylus</taxon>
    </lineage>
</organism>
<accession>A0A0N4YEQ3</accession>